<evidence type="ECO:0000313" key="1">
    <source>
        <dbReference type="EMBL" id="CAI9181152.1"/>
    </source>
</evidence>
<evidence type="ECO:0000313" key="2">
    <source>
        <dbReference type="Proteomes" id="UP001176941"/>
    </source>
</evidence>
<sequence length="151" mass="16448">MGIVESLAKVGGSLMSEFCAIVPSEGTLRILRSPNSVCQNVVGTFHIHFLHSSTEQTAHWLEDKGPMGLVSELSMNPGPFASFGAYANEPGCPGTSRVRCPSWRMKRLYSSYWRGLHPQAVAVSPTRVSARKPFKEKGWLVVAPLPFGVSC</sequence>
<protein>
    <submittedName>
        <fullName evidence="1">Uncharacterized protein</fullName>
    </submittedName>
</protein>
<accession>A0ABN9A859</accession>
<reference evidence="1" key="1">
    <citation type="submission" date="2023-04" db="EMBL/GenBank/DDBJ databases">
        <authorList>
            <consortium name="ELIXIR-Norway"/>
        </authorList>
    </citation>
    <scope>NUCLEOTIDE SEQUENCE [LARGE SCALE GENOMIC DNA]</scope>
</reference>
<dbReference type="Proteomes" id="UP001176941">
    <property type="component" value="Chromosome X"/>
</dbReference>
<proteinExistence type="predicted"/>
<organism evidence="1 2">
    <name type="scientific">Rangifer tarandus platyrhynchus</name>
    <name type="common">Svalbard reindeer</name>
    <dbReference type="NCBI Taxonomy" id="3082113"/>
    <lineage>
        <taxon>Eukaryota</taxon>
        <taxon>Metazoa</taxon>
        <taxon>Chordata</taxon>
        <taxon>Craniata</taxon>
        <taxon>Vertebrata</taxon>
        <taxon>Euteleostomi</taxon>
        <taxon>Mammalia</taxon>
        <taxon>Eutheria</taxon>
        <taxon>Laurasiatheria</taxon>
        <taxon>Artiodactyla</taxon>
        <taxon>Ruminantia</taxon>
        <taxon>Pecora</taxon>
        <taxon>Cervidae</taxon>
        <taxon>Odocoileinae</taxon>
        <taxon>Rangifer</taxon>
    </lineage>
</organism>
<name>A0ABN9A859_RANTA</name>
<keyword evidence="2" id="KW-1185">Reference proteome</keyword>
<dbReference type="EMBL" id="OX460343">
    <property type="protein sequence ID" value="CAI9181152.1"/>
    <property type="molecule type" value="Genomic_DNA"/>
</dbReference>
<gene>
    <name evidence="1" type="ORF">MRATA1EN1_LOCUS30114</name>
</gene>